<dbReference type="SMART" id="SM00743">
    <property type="entry name" value="Agenet"/>
    <property type="match status" value="3"/>
</dbReference>
<proteinExistence type="predicted"/>
<accession>A0ABM0JSC4</accession>
<dbReference type="InterPro" id="IPR014002">
    <property type="entry name" value="Agenet_dom_plant"/>
</dbReference>
<name>A0ABM0JSC4_APLCA</name>
<dbReference type="SMART" id="SM00360">
    <property type="entry name" value="RRM"/>
    <property type="match status" value="1"/>
</dbReference>
<feature type="region of interest" description="Disordered" evidence="6">
    <location>
        <begin position="840"/>
        <end position="921"/>
    </location>
</feature>
<evidence type="ECO:0000256" key="6">
    <source>
        <dbReference type="SAM" id="MobiDB-lite"/>
    </source>
</evidence>
<keyword evidence="5" id="KW-0694">RNA-binding</keyword>
<evidence type="ECO:0000256" key="1">
    <source>
        <dbReference type="ARBA" id="ARBA00022723"/>
    </source>
</evidence>
<dbReference type="Proteomes" id="UP000694888">
    <property type="component" value="Unplaced"/>
</dbReference>
<dbReference type="SUPFAM" id="SSF63748">
    <property type="entry name" value="Tudor/PWWP/MBT"/>
    <property type="match status" value="6"/>
</dbReference>
<feature type="region of interest" description="Disordered" evidence="6">
    <location>
        <begin position="1726"/>
        <end position="1765"/>
    </location>
</feature>
<feature type="compositionally biased region" description="Basic and acidic residues" evidence="6">
    <location>
        <begin position="356"/>
        <end position="369"/>
    </location>
</feature>
<evidence type="ECO:0000256" key="2">
    <source>
        <dbReference type="ARBA" id="ARBA00022771"/>
    </source>
</evidence>
<dbReference type="SUPFAM" id="SSF54928">
    <property type="entry name" value="RNA-binding domain, RBD"/>
    <property type="match status" value="1"/>
</dbReference>
<sequence>MESSGRRRRPNPNEDDFDSWDPMSGDYDNPDFNRYSQGVGRDLVSSNAKGGVKLYAAGIPLDLGQDGFFNLFAEYGNVLDAKLHSGQENQRLGYGFVTMETAIEAELAIRKLHKKKIGSSVLKVAPALTQEEKQRRKKQHQVEADFMTAVHQQRQDAASQSGYVSGAEGKKTGSGSGPPFHRGRGQGLLGAVPEGYDPRGRGSGFPGMQSVWYPLGQQIWKRVPEQQPFRPGVGRGQGFQPAPKSGHVQAKKTCLCCRAEGSAFRCGGCKMYYCSEKCQKKDWPNHRTICQVVQEYLDENLPNRKQQDSASNTNEADSPKKKEAKANATSSKGAQKGSLDDGYESDRKKAVNAKGKKFDEREQNKDQKNAKSGKKPQSDQGGTEPQKSKKEVAVRQNAGGKQTGGSSASDQVKVTDEVPSNVNEAEAGDASSNLVEITVPEDSCGKCLMTYYESPAKFWMSLEESLAEFAEFCTLLHELLNDASVQPPERVKAGDMVGAKYMEEWCRARVVAVKGNSVTIFFVDVGSQDTVERQNLRPLSADMLLIPAQVLCCCISQLKPVGSGSWSEAANTFVKEWFGEAMTKMFKYTMVTRRGSRFAMNLSCNGESLSDVLVSRGFAERVISEPSLPSLRQGTEKPAAASRRMVGDMKSVADDIKVGSEVFCLLTEVQSPVNIWAQPVTEDVLSTVQKLETLLKEAALDTEPYRPVVGELVLGKFSADGSWYRAEVEAEKSGKFSLVFVDYGNKEECTIEDIRKAKDTFLKDCPAQAVKFAFHNVSIPSNVDAAVAHQEFQSLLEEYKISPAMMSVKQKSGSQLVIDITNNTTGEALSQVFQKRVASLPRSSPSAETASAHRQATAASNKSPLSPATSSKSSSPKTGMDFRQPGASLMTSPVAGSRGTTSGTGGEVSSSSPSSLGPEATSSPVVMSVEVLPGMAAGDVKVVVTFFQGCTEFYVRLSSRDKEYIDMMLKLNKTVASKPALKKVYPGMNVAALFDFDETWYRARVDNVEGESARVFFLDFGNSESVDCSQLRALPPALQSLPAQAIRCSIEDVPDCPPKTMQEFKEWFEYQTVLVKRLSADTECTSVPVDAFKLDGTDISLLLKTEARKALKRKEVRAQMESVQGRKIANFVMEKNKPIEAVCVFVVSPLEFYVQIMSHVTEARNITLALKTHIDSNPRPVTSVKVGDSVASKFSQDEEIIWYRCRVEKVTGDTCVLFFVDYGNFEECNISDLMQLRAEDVEMPACTVKCCLRGCTKDNAVTDNIHSLSEMDQVVVLDQNEDICTVDILDSQGHSLTDQFIKAPVPEIPSSKLAALSISSPKQSSVPEPPLSATRRLSTEYLPDSGEAVPVMVTSVESCSELYVVGTLHVAEQLELMQALNEVGDSLPSLPRPGAGALCAARFSKDQSWYRAYVEVMRGVDKCVVQFVDYGNSEETSVADLRELDPLLTELPAQAIRCCLEGHEKGLSEKKALDPDFLQHLQGELLEKPVTVQVVEHRAGVYIVRMENEHGECISGKFAPDPDPAAPAAIPMVDDLIFEMPSDRQFDAHICTLDSLADFYCMRIEDLSRVVALSEQLRQAVDSGAQAGCPKPVVGGVYACQYEGTWYRCQVCEVKGSIVSVKYVDFGNSEERSSEDLRMLSPELMSLPVYLIRCKLYGVEPAEDLSWTSEDLLAYGSMLRNQSIHLHVKGEESDRQLVSVTVPQEDGALDIASDLVSIQVARYVDKSQDRSRNPPASPPRAGASDTVSVVQGQMEEEEDEDEMELQRQIAELQRKLKMKKGLAS</sequence>
<dbReference type="Gene3D" id="3.30.70.330">
    <property type="match status" value="1"/>
</dbReference>
<organism evidence="10 11">
    <name type="scientific">Aplysia californica</name>
    <name type="common">California sea hare</name>
    <dbReference type="NCBI Taxonomy" id="6500"/>
    <lineage>
        <taxon>Eukaryota</taxon>
        <taxon>Metazoa</taxon>
        <taxon>Spiralia</taxon>
        <taxon>Lophotrochozoa</taxon>
        <taxon>Mollusca</taxon>
        <taxon>Gastropoda</taxon>
        <taxon>Heterobranchia</taxon>
        <taxon>Euthyneura</taxon>
        <taxon>Tectipleura</taxon>
        <taxon>Aplysiida</taxon>
        <taxon>Aplysioidea</taxon>
        <taxon>Aplysiidae</taxon>
        <taxon>Aplysia</taxon>
    </lineage>
</organism>
<feature type="compositionally biased region" description="Polar residues" evidence="6">
    <location>
        <begin position="150"/>
        <end position="163"/>
    </location>
</feature>
<feature type="domain" description="Tudor" evidence="8">
    <location>
        <begin position="983"/>
        <end position="1041"/>
    </location>
</feature>
<feature type="compositionally biased region" description="Acidic residues" evidence="6">
    <location>
        <begin position="1754"/>
        <end position="1763"/>
    </location>
</feature>
<dbReference type="Pfam" id="PF01753">
    <property type="entry name" value="zf-MYND"/>
    <property type="match status" value="1"/>
</dbReference>
<dbReference type="PANTHER" id="PTHR22948">
    <property type="entry name" value="TUDOR DOMAIN CONTAINING PROTEIN"/>
    <property type="match status" value="1"/>
</dbReference>
<evidence type="ECO:0000256" key="5">
    <source>
        <dbReference type="PROSITE-ProRule" id="PRU00176"/>
    </source>
</evidence>
<dbReference type="PANTHER" id="PTHR22948:SF76">
    <property type="entry name" value="FI20010P1-RELATED"/>
    <property type="match status" value="1"/>
</dbReference>
<reference evidence="11" key="1">
    <citation type="submission" date="2025-08" db="UniProtKB">
        <authorList>
            <consortium name="RefSeq"/>
        </authorList>
    </citation>
    <scope>IDENTIFICATION</scope>
</reference>
<dbReference type="CDD" id="cd00590">
    <property type="entry name" value="RRM_SF"/>
    <property type="match status" value="1"/>
</dbReference>
<dbReference type="InterPro" id="IPR002893">
    <property type="entry name" value="Znf_MYND"/>
</dbReference>
<evidence type="ECO:0000313" key="10">
    <source>
        <dbReference type="Proteomes" id="UP000694888"/>
    </source>
</evidence>
<gene>
    <name evidence="11" type="primary">LOC101849772</name>
</gene>
<feature type="region of interest" description="Disordered" evidence="6">
    <location>
        <begin position="1"/>
        <end position="32"/>
    </location>
</feature>
<evidence type="ECO:0000259" key="7">
    <source>
        <dbReference type="PROSITE" id="PS50102"/>
    </source>
</evidence>
<feature type="domain" description="Tudor" evidence="8">
    <location>
        <begin position="490"/>
        <end position="546"/>
    </location>
</feature>
<dbReference type="InterPro" id="IPR050621">
    <property type="entry name" value="Tudor_domain_containing"/>
</dbReference>
<dbReference type="SMART" id="SM00333">
    <property type="entry name" value="TUDOR"/>
    <property type="match status" value="6"/>
</dbReference>
<feature type="domain" description="Tudor" evidence="8">
    <location>
        <begin position="1183"/>
        <end position="1243"/>
    </location>
</feature>
<evidence type="ECO:0000259" key="8">
    <source>
        <dbReference type="PROSITE" id="PS50304"/>
    </source>
</evidence>
<dbReference type="RefSeq" id="XP_005100406.1">
    <property type="nucleotide sequence ID" value="XM_005100349.3"/>
</dbReference>
<feature type="domain" description="Tudor" evidence="8">
    <location>
        <begin position="1392"/>
        <end position="1451"/>
    </location>
</feature>
<dbReference type="InterPro" id="IPR002999">
    <property type="entry name" value="Tudor"/>
</dbReference>
<dbReference type="InterPro" id="IPR012677">
    <property type="entry name" value="Nucleotide-bd_a/b_plait_sf"/>
</dbReference>
<dbReference type="Pfam" id="PF00076">
    <property type="entry name" value="RRM_1"/>
    <property type="match status" value="1"/>
</dbReference>
<keyword evidence="1" id="KW-0479">Metal-binding</keyword>
<evidence type="ECO:0000256" key="4">
    <source>
        <dbReference type="PROSITE-ProRule" id="PRU00134"/>
    </source>
</evidence>
<feature type="compositionally biased region" description="Low complexity" evidence="6">
    <location>
        <begin position="862"/>
        <end position="877"/>
    </location>
</feature>
<dbReference type="InterPro" id="IPR035979">
    <property type="entry name" value="RBD_domain_sf"/>
</dbReference>
<dbReference type="Gene3D" id="6.10.140.2220">
    <property type="match status" value="1"/>
</dbReference>
<feature type="compositionally biased region" description="Basic residues" evidence="6">
    <location>
        <begin position="1"/>
        <end position="10"/>
    </location>
</feature>
<evidence type="ECO:0000313" key="11">
    <source>
        <dbReference type="RefSeq" id="XP_005100406.1"/>
    </source>
</evidence>
<dbReference type="SUPFAM" id="SSF144232">
    <property type="entry name" value="HIT/MYND zinc finger-like"/>
    <property type="match status" value="1"/>
</dbReference>
<dbReference type="InterPro" id="IPR000504">
    <property type="entry name" value="RRM_dom"/>
</dbReference>
<dbReference type="GeneID" id="101849772"/>
<dbReference type="Gene3D" id="2.30.30.140">
    <property type="match status" value="6"/>
</dbReference>
<keyword evidence="3" id="KW-0862">Zinc</keyword>
<feature type="domain" description="Tudor" evidence="8">
    <location>
        <begin position="706"/>
        <end position="764"/>
    </location>
</feature>
<keyword evidence="10" id="KW-1185">Reference proteome</keyword>
<keyword evidence="2 4" id="KW-0863">Zinc-finger</keyword>
<protein>
    <submittedName>
        <fullName evidence="11">Uncharacterized protein LOC101849772</fullName>
    </submittedName>
</protein>
<feature type="domain" description="RRM" evidence="7">
    <location>
        <begin position="52"/>
        <end position="129"/>
    </location>
</feature>
<evidence type="ECO:0000256" key="3">
    <source>
        <dbReference type="ARBA" id="ARBA00022833"/>
    </source>
</evidence>
<dbReference type="Pfam" id="PF00567">
    <property type="entry name" value="TUDOR"/>
    <property type="match status" value="6"/>
</dbReference>
<dbReference type="PROSITE" id="PS50304">
    <property type="entry name" value="TUDOR"/>
    <property type="match status" value="6"/>
</dbReference>
<feature type="domain" description="Tudor" evidence="8">
    <location>
        <begin position="1591"/>
        <end position="1647"/>
    </location>
</feature>
<feature type="compositionally biased region" description="Low complexity" evidence="6">
    <location>
        <begin position="894"/>
        <end position="921"/>
    </location>
</feature>
<evidence type="ECO:0000259" key="9">
    <source>
        <dbReference type="PROSITE" id="PS50865"/>
    </source>
</evidence>
<feature type="region of interest" description="Disordered" evidence="6">
    <location>
        <begin position="301"/>
        <end position="413"/>
    </location>
</feature>
<dbReference type="Gene3D" id="2.40.50.90">
    <property type="match status" value="6"/>
</dbReference>
<feature type="compositionally biased region" description="Polar residues" evidence="6">
    <location>
        <begin position="841"/>
        <end position="861"/>
    </location>
</feature>
<feature type="region of interest" description="Disordered" evidence="6">
    <location>
        <begin position="150"/>
        <end position="203"/>
    </location>
</feature>
<feature type="domain" description="MYND-type" evidence="9">
    <location>
        <begin position="254"/>
        <end position="290"/>
    </location>
</feature>
<dbReference type="InterPro" id="IPR035437">
    <property type="entry name" value="SNase_OB-fold_sf"/>
</dbReference>
<dbReference type="PROSITE" id="PS50102">
    <property type="entry name" value="RRM"/>
    <property type="match status" value="1"/>
</dbReference>
<feature type="compositionally biased region" description="Polar residues" evidence="6">
    <location>
        <begin position="404"/>
        <end position="413"/>
    </location>
</feature>
<dbReference type="PROSITE" id="PS50865">
    <property type="entry name" value="ZF_MYND_2"/>
    <property type="match status" value="1"/>
</dbReference>